<evidence type="ECO:0000313" key="3">
    <source>
        <dbReference type="Proteomes" id="UP000235584"/>
    </source>
</evidence>
<evidence type="ECO:0000313" key="2">
    <source>
        <dbReference type="EMBL" id="AUO00168.1"/>
    </source>
</evidence>
<protein>
    <submittedName>
        <fullName evidence="2">Uncharacterized protein</fullName>
    </submittedName>
</protein>
<gene>
    <name evidence="2" type="ORF">C0V70_06130</name>
</gene>
<sequence>MWLIKGQRPDQWDVIGVVIILIGNGIIVFSPHK</sequence>
<keyword evidence="3" id="KW-1185">Reference proteome</keyword>
<evidence type="ECO:0000256" key="1">
    <source>
        <dbReference type="SAM" id="Phobius"/>
    </source>
</evidence>
<feature type="transmembrane region" description="Helical" evidence="1">
    <location>
        <begin position="12"/>
        <end position="30"/>
    </location>
</feature>
<dbReference type="EMBL" id="CP025704">
    <property type="protein sequence ID" value="AUO00168.1"/>
    <property type="molecule type" value="Genomic_DNA"/>
</dbReference>
<keyword evidence="1" id="KW-1133">Transmembrane helix</keyword>
<proteinExistence type="predicted"/>
<dbReference type="Proteomes" id="UP000235584">
    <property type="component" value="Chromosome"/>
</dbReference>
<dbReference type="KEGG" id="bsto:C0V70_06130"/>
<reference evidence="2 3" key="1">
    <citation type="submission" date="2018-01" db="EMBL/GenBank/DDBJ databases">
        <title>Complete genome sequence of Bacteriovorax stolpii DSM12778.</title>
        <authorList>
            <person name="Tang B."/>
            <person name="Chang J."/>
        </authorList>
    </citation>
    <scope>NUCLEOTIDE SEQUENCE [LARGE SCALE GENOMIC DNA]</scope>
    <source>
        <strain evidence="2 3">DSM 12778</strain>
    </source>
</reference>
<accession>A0A2K9NXC1</accession>
<name>A0A2K9NXC1_BACTC</name>
<organism evidence="2 3">
    <name type="scientific">Bacteriovorax stolpii</name>
    <name type="common">Bdellovibrio stolpii</name>
    <dbReference type="NCBI Taxonomy" id="960"/>
    <lineage>
        <taxon>Bacteria</taxon>
        <taxon>Pseudomonadati</taxon>
        <taxon>Bdellovibrionota</taxon>
        <taxon>Bacteriovoracia</taxon>
        <taxon>Bacteriovoracales</taxon>
        <taxon>Bacteriovoracaceae</taxon>
        <taxon>Bacteriovorax</taxon>
    </lineage>
</organism>
<keyword evidence="1" id="KW-0472">Membrane</keyword>
<keyword evidence="1" id="KW-0812">Transmembrane</keyword>
<dbReference type="AlphaFoldDB" id="A0A2K9NXC1"/>